<evidence type="ECO:0000259" key="1">
    <source>
        <dbReference type="Pfam" id="PF09347"/>
    </source>
</evidence>
<reference evidence="2 3" key="1">
    <citation type="submission" date="2019-06" db="EMBL/GenBank/DDBJ databases">
        <title>YIM 131921 draft genome.</title>
        <authorList>
            <person name="Jiang L."/>
        </authorList>
    </citation>
    <scope>NUCLEOTIDE SEQUENCE [LARGE SCALE GENOMIC DNA]</scope>
    <source>
        <strain evidence="2 3">YIM 131921</strain>
    </source>
</reference>
<dbReference type="Proteomes" id="UP000305887">
    <property type="component" value="Unassembled WGS sequence"/>
</dbReference>
<dbReference type="EMBL" id="VDFU01000001">
    <property type="protein sequence ID" value="TNC52999.1"/>
    <property type="molecule type" value="Genomic_DNA"/>
</dbReference>
<dbReference type="Pfam" id="PF09347">
    <property type="entry name" value="DUF1989"/>
    <property type="match status" value="1"/>
</dbReference>
<dbReference type="OrthoDB" id="9772660at2"/>
<dbReference type="AlphaFoldDB" id="A0A5C4N7B9"/>
<dbReference type="PANTHER" id="PTHR31527:SF0">
    <property type="entry name" value="RE64534P"/>
    <property type="match status" value="1"/>
</dbReference>
<name>A0A5C4N7B9_9RHOB</name>
<gene>
    <name evidence="2" type="ORF">FHG66_01550</name>
</gene>
<feature type="domain" description="DUF1989" evidence="1">
    <location>
        <begin position="7"/>
        <end position="171"/>
    </location>
</feature>
<accession>A0A5C4N7B9</accession>
<keyword evidence="3" id="KW-1185">Reference proteome</keyword>
<proteinExistence type="predicted"/>
<evidence type="ECO:0000313" key="2">
    <source>
        <dbReference type="EMBL" id="TNC52999.1"/>
    </source>
</evidence>
<dbReference type="InterPro" id="IPR018959">
    <property type="entry name" value="DUF1989"/>
</dbReference>
<organism evidence="2 3">
    <name type="scientific">Rubellimicrobium rubrum</name>
    <dbReference type="NCBI Taxonomy" id="2585369"/>
    <lineage>
        <taxon>Bacteria</taxon>
        <taxon>Pseudomonadati</taxon>
        <taxon>Pseudomonadota</taxon>
        <taxon>Alphaproteobacteria</taxon>
        <taxon>Rhodobacterales</taxon>
        <taxon>Roseobacteraceae</taxon>
        <taxon>Rubellimicrobium</taxon>
    </lineage>
</organism>
<comment type="caution">
    <text evidence="2">The sequence shown here is derived from an EMBL/GenBank/DDBJ whole genome shotgun (WGS) entry which is preliminary data.</text>
</comment>
<dbReference type="RefSeq" id="WP_139074923.1">
    <property type="nucleotide sequence ID" value="NZ_VDFU01000001.1"/>
</dbReference>
<sequence>MTNVLQVIPARQGRAVRLQAGQAIRIVNTHGTQVVDTWCFNAADMGEFMSMEHLHATLGSIFPVRGEPLFTNRRRPILILEEDTSPGRHDTVIAACDVHRYALLGCRDYHDNCTDNLHAALRQIGLRSDECPSPLNLWMNIPVAPDGRITWGEPLSKPGDAVVLRAVMDCVVAMSACPQDMIPINGADCRPVEAHYEVLT</sequence>
<dbReference type="PANTHER" id="PTHR31527">
    <property type="entry name" value="RE64534P"/>
    <property type="match status" value="1"/>
</dbReference>
<protein>
    <submittedName>
        <fullName evidence="2">Urea carboxylase-associated family protein</fullName>
    </submittedName>
</protein>
<evidence type="ECO:0000313" key="3">
    <source>
        <dbReference type="Proteomes" id="UP000305887"/>
    </source>
</evidence>